<evidence type="ECO:0000313" key="2">
    <source>
        <dbReference type="EMBL" id="AAD21207.1"/>
    </source>
</evidence>
<reference evidence="2" key="1">
    <citation type="journal article" date="1997" name="J. Appl. Microbiol.">
        <title>Isolation and characterization of a cryptic plasmid from Erwinia citreus ATCC 31623.</title>
        <authorList>
            <person name="Bilic M."/>
            <person name="Delic V."/>
        </authorList>
    </citation>
    <scope>NUCLEOTIDE SEQUENCE</scope>
    <source>
        <strain evidence="2">ATCC 31623</strain>
        <plasmid evidence="2">pPZG500</plasmid>
    </source>
</reference>
<keyword evidence="2" id="KW-0614">Plasmid</keyword>
<geneLocation type="plasmid" evidence="2">
    <name>pPZG500</name>
</geneLocation>
<dbReference type="EMBL" id="AF128889">
    <property type="protein sequence ID" value="AAD21207.1"/>
    <property type="molecule type" value="Genomic_DNA"/>
</dbReference>
<accession>Q9X5W9</accession>
<dbReference type="AlphaFoldDB" id="Q9X5W9"/>
<name>Q9X5W9_TATCI</name>
<proteinExistence type="predicted"/>
<organism evidence="2">
    <name type="scientific">Tatumella citrea</name>
    <name type="common">Pantoea citrea</name>
    <dbReference type="NCBI Taxonomy" id="53336"/>
    <lineage>
        <taxon>Bacteria</taxon>
        <taxon>Pseudomonadati</taxon>
        <taxon>Pseudomonadota</taxon>
        <taxon>Gammaproteobacteria</taxon>
        <taxon>Enterobacterales</taxon>
        <taxon>Erwiniaceae</taxon>
        <taxon>Tatumella</taxon>
    </lineage>
</organism>
<feature type="transmembrane region" description="Helical" evidence="1">
    <location>
        <begin position="45"/>
        <end position="64"/>
    </location>
</feature>
<reference evidence="2" key="2">
    <citation type="submission" date="1999-02" db="EMBL/GenBank/DDBJ databases">
        <title>Sequence Analysis and Functional Characterization of Replication Region in Plasmid pPZG500 from Pantoea citrea ATCC 31623.</title>
        <authorList>
            <person name="Bilic Nezic M."/>
            <person name="Delic V."/>
        </authorList>
    </citation>
    <scope>NUCLEOTIDE SEQUENCE</scope>
    <source>
        <strain evidence="2">ATCC 31623</strain>
        <plasmid evidence="2">pPZG500</plasmid>
    </source>
</reference>
<keyword evidence="1" id="KW-0812">Transmembrane</keyword>
<evidence type="ECO:0000256" key="1">
    <source>
        <dbReference type="SAM" id="Phobius"/>
    </source>
</evidence>
<protein>
    <submittedName>
        <fullName evidence="2">Uncharacterized protein</fullName>
    </submittedName>
</protein>
<keyword evidence="1" id="KW-0472">Membrane</keyword>
<sequence>MPSSGSSIGFSYDIFNIFSCKSSSSINFSSTLKHRSMQIFLRADFLLYLLLFRNQYILLFYYSYGYFSICVII</sequence>
<keyword evidence="1" id="KW-1133">Transmembrane helix</keyword>